<dbReference type="PROSITE" id="PS00647">
    <property type="entry name" value="THYMID_PHOSPHORYLASE"/>
    <property type="match status" value="1"/>
</dbReference>
<dbReference type="Pfam" id="PF00591">
    <property type="entry name" value="Glycos_transf_3"/>
    <property type="match status" value="1"/>
</dbReference>
<dbReference type="Pfam" id="PF02885">
    <property type="entry name" value="Glycos_trans_3N"/>
    <property type="match status" value="1"/>
</dbReference>
<evidence type="ECO:0008006" key="6">
    <source>
        <dbReference type="Google" id="ProtNLM"/>
    </source>
</evidence>
<dbReference type="GO" id="GO:0006206">
    <property type="term" value="P:pyrimidine nucleobase metabolic process"/>
    <property type="evidence" value="ECO:0007669"/>
    <property type="project" value="InterPro"/>
</dbReference>
<evidence type="ECO:0000259" key="3">
    <source>
        <dbReference type="Pfam" id="PF00591"/>
    </source>
</evidence>
<dbReference type="GO" id="GO:0004645">
    <property type="term" value="F:1,4-alpha-oligoglucan phosphorylase activity"/>
    <property type="evidence" value="ECO:0007669"/>
    <property type="project" value="InterPro"/>
</dbReference>
<dbReference type="SUPFAM" id="SSF47648">
    <property type="entry name" value="Nucleoside phosphorylase/phosphoribosyltransferase N-terminal domain"/>
    <property type="match status" value="1"/>
</dbReference>
<dbReference type="EMBL" id="BARV01002968">
    <property type="protein sequence ID" value="GAH98124.1"/>
    <property type="molecule type" value="Genomic_DNA"/>
</dbReference>
<dbReference type="PANTHER" id="PTHR10515:SF0">
    <property type="entry name" value="THYMIDINE PHOSPHORYLASE"/>
    <property type="match status" value="1"/>
</dbReference>
<evidence type="ECO:0000256" key="1">
    <source>
        <dbReference type="ARBA" id="ARBA00022676"/>
    </source>
</evidence>
<dbReference type="GO" id="GO:0005829">
    <property type="term" value="C:cytosol"/>
    <property type="evidence" value="ECO:0007669"/>
    <property type="project" value="TreeGrafter"/>
</dbReference>
<accession>X1L6S0</accession>
<dbReference type="SUPFAM" id="SSF52418">
    <property type="entry name" value="Nucleoside phosphorylase/phosphoribosyltransferase catalytic domain"/>
    <property type="match status" value="1"/>
</dbReference>
<feature type="domain" description="Glycosyl transferase family 3 N-terminal" evidence="4">
    <location>
        <begin position="10"/>
        <end position="71"/>
    </location>
</feature>
<proteinExistence type="predicted"/>
<keyword evidence="1" id="KW-0328">Glycosyltransferase</keyword>
<organism evidence="5">
    <name type="scientific">marine sediment metagenome</name>
    <dbReference type="NCBI Taxonomy" id="412755"/>
    <lineage>
        <taxon>unclassified sequences</taxon>
        <taxon>metagenomes</taxon>
        <taxon>ecological metagenomes</taxon>
    </lineage>
</organism>
<dbReference type="InterPro" id="IPR017459">
    <property type="entry name" value="Glycosyl_Trfase_fam3_N_dom"/>
</dbReference>
<dbReference type="GO" id="GO:0016763">
    <property type="term" value="F:pentosyltransferase activity"/>
    <property type="evidence" value="ECO:0007669"/>
    <property type="project" value="UniProtKB-ARBA"/>
</dbReference>
<dbReference type="InterPro" id="IPR036320">
    <property type="entry name" value="Glycosyl_Trfase_fam3_N_dom_sf"/>
</dbReference>
<dbReference type="InterPro" id="IPR000312">
    <property type="entry name" value="Glycosyl_Trfase_fam3"/>
</dbReference>
<evidence type="ECO:0000313" key="5">
    <source>
        <dbReference type="EMBL" id="GAH98124.1"/>
    </source>
</evidence>
<dbReference type="AlphaFoldDB" id="X1L6S0"/>
<dbReference type="InterPro" id="IPR017872">
    <property type="entry name" value="Pyrmidine_PPase_CS"/>
</dbReference>
<name>X1L6S0_9ZZZZ</name>
<feature type="domain" description="Glycosyl transferase family 3" evidence="3">
    <location>
        <begin position="79"/>
        <end position="309"/>
    </location>
</feature>
<sequence>MNKQKIIAIEAIKKKLLGKRINYSEAYALMDCITTGKLGDIFVAYFVAASFKEGFTDDELYNLTKAMVKTGEQLDFKGIVADKHSVGGMPGTRTTPIIVSIIAAAGYTIPKLSSRAITSPAGTADVMEVVAKVNFSLNQIKTIVDKVGGCVVWNSRLNLAPADDVIIRVEKPIAFESYDKIIISILAKKVVASSNLLILDVPVGPTMKIKYVKDAQKFSRRFLKLARQFKIKTKIDINHQFQPTGFGIGSQLEMIDVIRVLEQQPDRPMKLEYKTLKLASRLLDLCLQADNKQTDGLRVAEYLLSSGKALDKFREIVQAQGGNPALRVDQWEKAKYQP</sequence>
<dbReference type="Gene3D" id="3.40.1030.10">
    <property type="entry name" value="Nucleoside phosphorylase/phosphoribosyltransferase catalytic domain"/>
    <property type="match status" value="1"/>
</dbReference>
<keyword evidence="2" id="KW-0808">Transferase</keyword>
<gene>
    <name evidence="5" type="ORF">S06H3_07348</name>
</gene>
<comment type="caution">
    <text evidence="5">The sequence shown here is derived from an EMBL/GenBank/DDBJ whole genome shotgun (WGS) entry which is preliminary data.</text>
</comment>
<protein>
    <recommendedName>
        <fullName evidence="6">Pyrimidine nucleoside phosphorylase C-terminal domain-containing protein</fullName>
    </recommendedName>
</protein>
<evidence type="ECO:0000256" key="2">
    <source>
        <dbReference type="ARBA" id="ARBA00022679"/>
    </source>
</evidence>
<dbReference type="InterPro" id="IPR000053">
    <property type="entry name" value="Thymidine/pyrmidine_PPase"/>
</dbReference>
<dbReference type="Gene3D" id="1.20.970.50">
    <property type="match status" value="1"/>
</dbReference>
<evidence type="ECO:0000259" key="4">
    <source>
        <dbReference type="Pfam" id="PF02885"/>
    </source>
</evidence>
<reference evidence="5" key="1">
    <citation type="journal article" date="2014" name="Front. Microbiol.">
        <title>High frequency of phylogenetically diverse reductive dehalogenase-homologous genes in deep subseafloor sedimentary metagenomes.</title>
        <authorList>
            <person name="Kawai M."/>
            <person name="Futagami T."/>
            <person name="Toyoda A."/>
            <person name="Takaki Y."/>
            <person name="Nishi S."/>
            <person name="Hori S."/>
            <person name="Arai W."/>
            <person name="Tsubouchi T."/>
            <person name="Morono Y."/>
            <person name="Uchiyama I."/>
            <person name="Ito T."/>
            <person name="Fujiyama A."/>
            <person name="Inagaki F."/>
            <person name="Takami H."/>
        </authorList>
    </citation>
    <scope>NUCLEOTIDE SEQUENCE</scope>
    <source>
        <strain evidence="5">Expedition CK06-06</strain>
    </source>
</reference>
<feature type="non-terminal residue" evidence="5">
    <location>
        <position position="338"/>
    </location>
</feature>
<dbReference type="InterPro" id="IPR035902">
    <property type="entry name" value="Nuc_phospho_transferase"/>
</dbReference>
<dbReference type="PANTHER" id="PTHR10515">
    <property type="entry name" value="THYMIDINE PHOSPHORYLASE"/>
    <property type="match status" value="1"/>
</dbReference>